<name>A0A6A6ABB8_9PLEO</name>
<dbReference type="InterPro" id="IPR014752">
    <property type="entry name" value="Arrestin-like_C"/>
</dbReference>
<dbReference type="Proteomes" id="UP000799771">
    <property type="component" value="Unassembled WGS sequence"/>
</dbReference>
<dbReference type="PANTHER" id="PTHR31904">
    <property type="entry name" value="BYPASS OF STOP CODON PROTEIN 5-RELATED"/>
    <property type="match status" value="1"/>
</dbReference>
<accession>A0A6A6ABB8</accession>
<dbReference type="InterPro" id="IPR039634">
    <property type="entry name" value="Bul1-like"/>
</dbReference>
<dbReference type="RefSeq" id="XP_033522546.1">
    <property type="nucleotide sequence ID" value="XM_033669714.1"/>
</dbReference>
<organism evidence="2 3">
    <name type="scientific">Dothidotthia symphoricarpi CBS 119687</name>
    <dbReference type="NCBI Taxonomy" id="1392245"/>
    <lineage>
        <taxon>Eukaryota</taxon>
        <taxon>Fungi</taxon>
        <taxon>Dikarya</taxon>
        <taxon>Ascomycota</taxon>
        <taxon>Pezizomycotina</taxon>
        <taxon>Dothideomycetes</taxon>
        <taxon>Pleosporomycetidae</taxon>
        <taxon>Pleosporales</taxon>
        <taxon>Dothidotthiaceae</taxon>
        <taxon>Dothidotthia</taxon>
    </lineage>
</organism>
<dbReference type="PANTHER" id="PTHR31904:SF1">
    <property type="entry name" value="BYPASS OF STOP CODON PROTEIN 5-RELATED"/>
    <property type="match status" value="1"/>
</dbReference>
<dbReference type="Gene3D" id="2.60.40.640">
    <property type="match status" value="1"/>
</dbReference>
<evidence type="ECO:0000313" key="2">
    <source>
        <dbReference type="EMBL" id="KAF2128157.1"/>
    </source>
</evidence>
<dbReference type="InterPro" id="IPR007519">
    <property type="entry name" value="Bul1_N"/>
</dbReference>
<feature type="domain" description="Bul1 N-terminal" evidence="1">
    <location>
        <begin position="106"/>
        <end position="156"/>
    </location>
</feature>
<gene>
    <name evidence="2" type="ORF">P153DRAFT_377016</name>
</gene>
<dbReference type="OrthoDB" id="2283785at2759"/>
<keyword evidence="3" id="KW-1185">Reference proteome</keyword>
<dbReference type="EMBL" id="ML977509">
    <property type="protein sequence ID" value="KAF2128157.1"/>
    <property type="molecule type" value="Genomic_DNA"/>
</dbReference>
<dbReference type="Pfam" id="PF04425">
    <property type="entry name" value="Bul1_N"/>
    <property type="match status" value="1"/>
</dbReference>
<reference evidence="2" key="1">
    <citation type="journal article" date="2020" name="Stud. Mycol.">
        <title>101 Dothideomycetes genomes: a test case for predicting lifestyles and emergence of pathogens.</title>
        <authorList>
            <person name="Haridas S."/>
            <person name="Albert R."/>
            <person name="Binder M."/>
            <person name="Bloem J."/>
            <person name="Labutti K."/>
            <person name="Salamov A."/>
            <person name="Andreopoulos B."/>
            <person name="Baker S."/>
            <person name="Barry K."/>
            <person name="Bills G."/>
            <person name="Bluhm B."/>
            <person name="Cannon C."/>
            <person name="Castanera R."/>
            <person name="Culley D."/>
            <person name="Daum C."/>
            <person name="Ezra D."/>
            <person name="Gonzalez J."/>
            <person name="Henrissat B."/>
            <person name="Kuo A."/>
            <person name="Liang C."/>
            <person name="Lipzen A."/>
            <person name="Lutzoni F."/>
            <person name="Magnuson J."/>
            <person name="Mondo S."/>
            <person name="Nolan M."/>
            <person name="Ohm R."/>
            <person name="Pangilinan J."/>
            <person name="Park H.-J."/>
            <person name="Ramirez L."/>
            <person name="Alfaro M."/>
            <person name="Sun H."/>
            <person name="Tritt A."/>
            <person name="Yoshinaga Y."/>
            <person name="Zwiers L.-H."/>
            <person name="Turgeon B."/>
            <person name="Goodwin S."/>
            <person name="Spatafora J."/>
            <person name="Crous P."/>
            <person name="Grigoriev I."/>
        </authorList>
    </citation>
    <scope>NUCLEOTIDE SEQUENCE</scope>
    <source>
        <strain evidence="2">CBS 119687</strain>
    </source>
</reference>
<dbReference type="AlphaFoldDB" id="A0A6A6ABB8"/>
<dbReference type="GeneID" id="54410146"/>
<evidence type="ECO:0000259" key="1">
    <source>
        <dbReference type="Pfam" id="PF04425"/>
    </source>
</evidence>
<protein>
    <submittedName>
        <fullName evidence="2">Arrestin</fullName>
    </submittedName>
</protein>
<evidence type="ECO:0000313" key="3">
    <source>
        <dbReference type="Proteomes" id="UP000799771"/>
    </source>
</evidence>
<sequence>MQSVSNHIGCKVRHFGSHGPNIEINLAETDGPRRTWTTSYSTMDTIAGTVDITSTQSIRFEDIDVAFIGTSQVFVDRLSNTPSVTGRTEATHRFLALRQPFKESDFPSPRVFEAGKTYKFPFTFTIPAQLLPKACPHDVVSDHVRDCHLMPPPSLGDPDLAGFGGSLLDDFAPEMSKITYGIKVRIAHQRGADNTISILGEKLKKIRVKPAFEEQPPLNIDGIDEYRSRQEKVVRKGLFKGKLGTLTAQTMQPKALRVPGARTCDNEPITTMAKLVLRFDPLEESYAPPNLGSLTPKLKVSTHYASAPRQSLPSRDSLAYDLTQGVYSESIALSNLCIASAHWEKHSYASNPITSSPFRRDSGISDCSTASISEPAFASGILHPSKAYKQGAFYSAQILIPITIPVTANLIPTFHTCIISRTYTLSLRFSPCTGSNIHLKVPFQVCAAGSDTGIRNARTRSVEETELREAGDLSTLRSGGRASEINESLPEYAAVASAAGRYIAR</sequence>
<proteinExistence type="predicted"/>